<accession>A0A511NE09</accession>
<proteinExistence type="predicted"/>
<comment type="cofactor">
    <cofactor evidence="1">
        <name>Fe(2+)</name>
        <dbReference type="ChEBI" id="CHEBI:29033"/>
    </cofactor>
</comment>
<comment type="caution">
    <text evidence="2">The sequence shown here is derived from an EMBL/GenBank/DDBJ whole genome shotgun (WGS) entry which is preliminary data.</text>
</comment>
<keyword evidence="3" id="KW-1185">Reference proteome</keyword>
<keyword evidence="2" id="KW-0560">Oxidoreductase</keyword>
<evidence type="ECO:0000313" key="2">
    <source>
        <dbReference type="EMBL" id="GEM50738.1"/>
    </source>
</evidence>
<keyword evidence="2" id="KW-0223">Dioxygenase</keyword>
<reference evidence="2 3" key="1">
    <citation type="submission" date="2019-07" db="EMBL/GenBank/DDBJ databases">
        <title>Whole genome shotgun sequence of Empedobacter brevis NBRC 14943.</title>
        <authorList>
            <person name="Hosoyama A."/>
            <person name="Uohara A."/>
            <person name="Ohji S."/>
            <person name="Ichikawa N."/>
        </authorList>
    </citation>
    <scope>NUCLEOTIDE SEQUENCE [LARGE SCALE GENOMIC DNA]</scope>
    <source>
        <strain evidence="2 3">NBRC 14943</strain>
    </source>
</reference>
<protein>
    <submittedName>
        <fullName evidence="2">Phytanoyl-CoA dioxygenase</fullName>
    </submittedName>
</protein>
<dbReference type="EMBL" id="BJXC01000002">
    <property type="protein sequence ID" value="GEM50738.1"/>
    <property type="molecule type" value="Genomic_DNA"/>
</dbReference>
<dbReference type="GO" id="GO:0016706">
    <property type="term" value="F:2-oxoglutarate-dependent dioxygenase activity"/>
    <property type="evidence" value="ECO:0007669"/>
    <property type="project" value="UniProtKB-ARBA"/>
</dbReference>
<dbReference type="AlphaFoldDB" id="A0A511NE09"/>
<dbReference type="Gene3D" id="2.60.120.620">
    <property type="entry name" value="q2cbj1_9rhob like domain"/>
    <property type="match status" value="1"/>
</dbReference>
<name>A0A511NE09_9FLAO</name>
<gene>
    <name evidence="2" type="ORF">EB1_05280</name>
</gene>
<dbReference type="STRING" id="1218108.GCA_000382425_00470"/>
<dbReference type="PANTHER" id="PTHR20883:SF48">
    <property type="entry name" value="ECTOINE DIOXYGENASE"/>
    <property type="match status" value="1"/>
</dbReference>
<organism evidence="2 3">
    <name type="scientific">Empedobacter brevis NBRC 14943 = ATCC 43319</name>
    <dbReference type="NCBI Taxonomy" id="1218108"/>
    <lineage>
        <taxon>Bacteria</taxon>
        <taxon>Pseudomonadati</taxon>
        <taxon>Bacteroidota</taxon>
        <taxon>Flavobacteriia</taxon>
        <taxon>Flavobacteriales</taxon>
        <taxon>Weeksellaceae</taxon>
        <taxon>Empedobacter</taxon>
    </lineage>
</organism>
<sequence length="261" mass="30597">MLYDSLKAIAQTHAPKKMNAMNTHKSEIENLGFTTINNIYSDEEVEKIIETINQVETSKDTFRKSADLFAIRQFLKEIPETQKLIFNPKLNEIIEKLFGQNYFVVKSIYFDKPETSNWYVSYHQDLTISVDQKIELENFSPWTTKQNQFAVQPPIEILENIFTIRIHLDETDENNGALRVVEKSHLKKIYRPETIDWETEKEVTCNVEKGGIMIMKPLILHSSSKTTNNKKRRVIHIEFSDIDLPNELNWAEKYEQKKAVI</sequence>
<evidence type="ECO:0000256" key="1">
    <source>
        <dbReference type="ARBA" id="ARBA00001954"/>
    </source>
</evidence>
<evidence type="ECO:0000313" key="3">
    <source>
        <dbReference type="Proteomes" id="UP000321245"/>
    </source>
</evidence>
<dbReference type="InterPro" id="IPR008775">
    <property type="entry name" value="Phytyl_CoA_dOase-like"/>
</dbReference>
<dbReference type="Pfam" id="PF05721">
    <property type="entry name" value="PhyH"/>
    <property type="match status" value="1"/>
</dbReference>
<dbReference type="GO" id="GO:0005506">
    <property type="term" value="F:iron ion binding"/>
    <property type="evidence" value="ECO:0007669"/>
    <property type="project" value="UniProtKB-ARBA"/>
</dbReference>
<dbReference type="SUPFAM" id="SSF51197">
    <property type="entry name" value="Clavaminate synthase-like"/>
    <property type="match status" value="1"/>
</dbReference>
<dbReference type="PANTHER" id="PTHR20883">
    <property type="entry name" value="PHYTANOYL-COA DIOXYGENASE DOMAIN CONTAINING 1"/>
    <property type="match status" value="1"/>
</dbReference>
<dbReference type="Proteomes" id="UP000321245">
    <property type="component" value="Unassembled WGS sequence"/>
</dbReference>